<gene>
    <name evidence="8" type="ORF">SETIT_9G416800v2</name>
</gene>
<organism evidence="9 10">
    <name type="scientific">Setaria italica</name>
    <name type="common">Foxtail millet</name>
    <name type="synonym">Panicum italicum</name>
    <dbReference type="NCBI Taxonomy" id="4555"/>
    <lineage>
        <taxon>Eukaryota</taxon>
        <taxon>Viridiplantae</taxon>
        <taxon>Streptophyta</taxon>
        <taxon>Embryophyta</taxon>
        <taxon>Tracheophyta</taxon>
        <taxon>Spermatophyta</taxon>
        <taxon>Magnoliopsida</taxon>
        <taxon>Liliopsida</taxon>
        <taxon>Poales</taxon>
        <taxon>Poaceae</taxon>
        <taxon>PACMAD clade</taxon>
        <taxon>Panicoideae</taxon>
        <taxon>Panicodae</taxon>
        <taxon>Paniceae</taxon>
        <taxon>Cenchrinae</taxon>
        <taxon>Setaria</taxon>
    </lineage>
</organism>
<dbReference type="OrthoDB" id="8904098at2759"/>
<sequence>MIFWLSLLITISNCGMQGTIEYTGDGSVCIFGHPASKTHRGNWKSCSLNLGNYLTKVLHETNGVAARNVSTWRGTSYLAPLVGAFLADSYLGKYWVTLISQSLFLLCYGALNPCITSFGADQFDHTNEEERNRKSSFFSWHYFALSAGSCGFTPSDFSLLYELPEQGLSIEGSKKLKHTAGLKFFDKAAVVVSSDCDSVGLLESWIMFLEQMSSTFIEQGMVMDKHIGSFEIPAASFQSVDIRSVLVLVPVHERILPVGSYSLWHISLMFMFYLHHMITFETWLSWCLFRVTLINELEDLATYRLRNLMFPLSISDQIDWHVLHLRGNREWIPDNLNEAHLDRFYWVMAGLSFLILVAFMFCAIRYKNKRAS</sequence>
<evidence type="ECO:0000313" key="8">
    <source>
        <dbReference type="EMBL" id="RCV44976.1"/>
    </source>
</evidence>
<evidence type="ECO:0000256" key="2">
    <source>
        <dbReference type="ARBA" id="ARBA00005982"/>
    </source>
</evidence>
<name>K4AL42_SETIT</name>
<feature type="transmembrane region" description="Helical" evidence="6">
    <location>
        <begin position="344"/>
        <end position="364"/>
    </location>
</feature>
<dbReference type="HOGENOM" id="CLU_009313_4_1_1"/>
<proteinExistence type="inferred from homology"/>
<dbReference type="EnsemblPlants" id="KQK91048">
    <property type="protein sequence ID" value="KQK91048"/>
    <property type="gene ID" value="SETIT_039621mg"/>
</dbReference>
<keyword evidence="5 6" id="KW-0472">Membrane</keyword>
<dbReference type="Gene3D" id="1.20.1250.20">
    <property type="entry name" value="MFS general substrate transporter like domains"/>
    <property type="match status" value="3"/>
</dbReference>
<reference evidence="9" key="3">
    <citation type="submission" date="2018-08" db="UniProtKB">
        <authorList>
            <consortium name="EnsemblPlants"/>
        </authorList>
    </citation>
    <scope>IDENTIFICATION</scope>
    <source>
        <strain evidence="9">Yugu1</strain>
    </source>
</reference>
<feature type="chain" id="PRO_5010129040" evidence="7">
    <location>
        <begin position="17"/>
        <end position="372"/>
    </location>
</feature>
<evidence type="ECO:0000256" key="1">
    <source>
        <dbReference type="ARBA" id="ARBA00004141"/>
    </source>
</evidence>
<dbReference type="OMA" id="LESWIMF"/>
<comment type="similarity">
    <text evidence="2">Belongs to the major facilitator superfamily. Proton-dependent oligopeptide transporter (POT/PTR) (TC 2.A.17) family.</text>
</comment>
<evidence type="ECO:0000313" key="9">
    <source>
        <dbReference type="EnsemblPlants" id="KQK91048"/>
    </source>
</evidence>
<evidence type="ECO:0000256" key="6">
    <source>
        <dbReference type="SAM" id="Phobius"/>
    </source>
</evidence>
<dbReference type="Gramene" id="KQK91048">
    <property type="protein sequence ID" value="KQK91048"/>
    <property type="gene ID" value="SETIT_039621mg"/>
</dbReference>
<dbReference type="eggNOG" id="KOG1237">
    <property type="taxonomic scope" value="Eukaryota"/>
</dbReference>
<dbReference type="InterPro" id="IPR036259">
    <property type="entry name" value="MFS_trans_sf"/>
</dbReference>
<dbReference type="AlphaFoldDB" id="K4AL42"/>
<keyword evidence="10" id="KW-1185">Reference proteome</keyword>
<evidence type="ECO:0000313" key="10">
    <source>
        <dbReference type="Proteomes" id="UP000004995"/>
    </source>
</evidence>
<dbReference type="GO" id="GO:0055085">
    <property type="term" value="P:transmembrane transport"/>
    <property type="evidence" value="ECO:0000318"/>
    <property type="project" value="GO_Central"/>
</dbReference>
<dbReference type="PANTHER" id="PTHR11654">
    <property type="entry name" value="OLIGOPEPTIDE TRANSPORTER-RELATED"/>
    <property type="match status" value="1"/>
</dbReference>
<protein>
    <submittedName>
        <fullName evidence="8 9">Uncharacterized protein</fullName>
    </submittedName>
</protein>
<dbReference type="EMBL" id="CM003536">
    <property type="protein sequence ID" value="RCV44976.1"/>
    <property type="molecule type" value="Genomic_DNA"/>
</dbReference>
<dbReference type="Pfam" id="PF00854">
    <property type="entry name" value="PTR2"/>
    <property type="match status" value="2"/>
</dbReference>
<keyword evidence="4 6" id="KW-1133">Transmembrane helix</keyword>
<keyword evidence="3 6" id="KW-0812">Transmembrane</keyword>
<accession>K4AL42</accession>
<dbReference type="GO" id="GO:0016020">
    <property type="term" value="C:membrane"/>
    <property type="evidence" value="ECO:0000318"/>
    <property type="project" value="GO_Central"/>
</dbReference>
<keyword evidence="7" id="KW-0732">Signal</keyword>
<comment type="subcellular location">
    <subcellularLocation>
        <location evidence="1">Membrane</location>
        <topology evidence="1">Multi-pass membrane protein</topology>
    </subcellularLocation>
</comment>
<dbReference type="EMBL" id="AGNK02006001">
    <property type="status" value="NOT_ANNOTATED_CDS"/>
    <property type="molecule type" value="Genomic_DNA"/>
</dbReference>
<evidence type="ECO:0000256" key="3">
    <source>
        <dbReference type="ARBA" id="ARBA00022692"/>
    </source>
</evidence>
<reference evidence="8 10" key="1">
    <citation type="journal article" date="2012" name="Nat. Biotechnol.">
        <title>Reference genome sequence of the model plant Setaria.</title>
        <authorList>
            <person name="Bennetzen J.L."/>
            <person name="Schmutz J."/>
            <person name="Wang H."/>
            <person name="Percifield R."/>
            <person name="Hawkins J."/>
            <person name="Pontaroli A.C."/>
            <person name="Estep M."/>
            <person name="Feng L."/>
            <person name="Vaughn J.N."/>
            <person name="Grimwood J."/>
            <person name="Jenkins J."/>
            <person name="Barry K."/>
            <person name="Lindquist E."/>
            <person name="Hellsten U."/>
            <person name="Deshpande S."/>
            <person name="Wang X."/>
            <person name="Wu X."/>
            <person name="Mitros T."/>
            <person name="Triplett J."/>
            <person name="Yang X."/>
            <person name="Ye C.Y."/>
            <person name="Mauro-Herrera M."/>
            <person name="Wang L."/>
            <person name="Li P."/>
            <person name="Sharma M."/>
            <person name="Sharma R."/>
            <person name="Ronald P.C."/>
            <person name="Panaud O."/>
            <person name="Kellogg E.A."/>
            <person name="Brutnell T.P."/>
            <person name="Doust A.N."/>
            <person name="Tuskan G.A."/>
            <person name="Rokhsar D."/>
            <person name="Devos K.M."/>
        </authorList>
    </citation>
    <scope>NUCLEOTIDE SEQUENCE [LARGE SCALE GENOMIC DNA]</scope>
    <source>
        <strain evidence="10">cv. Yugu1</strain>
        <strain evidence="8">Yugu1</strain>
    </source>
</reference>
<dbReference type="Proteomes" id="UP000004995">
    <property type="component" value="Unassembled WGS sequence"/>
</dbReference>
<feature type="signal peptide" evidence="7">
    <location>
        <begin position="1"/>
        <end position="16"/>
    </location>
</feature>
<reference evidence="8" key="2">
    <citation type="submission" date="2015-07" db="EMBL/GenBank/DDBJ databases">
        <authorList>
            <person name="Noorani M."/>
        </authorList>
    </citation>
    <scope>NUCLEOTIDE SEQUENCE</scope>
    <source>
        <strain evidence="8">Yugu1</strain>
    </source>
</reference>
<dbReference type="InterPro" id="IPR000109">
    <property type="entry name" value="POT_fam"/>
</dbReference>
<evidence type="ECO:0000256" key="5">
    <source>
        <dbReference type="ARBA" id="ARBA00023136"/>
    </source>
</evidence>
<dbReference type="GO" id="GO:0022857">
    <property type="term" value="F:transmembrane transporter activity"/>
    <property type="evidence" value="ECO:0000318"/>
    <property type="project" value="GO_Central"/>
</dbReference>
<evidence type="ECO:0000256" key="7">
    <source>
        <dbReference type="SAM" id="SignalP"/>
    </source>
</evidence>
<evidence type="ECO:0000256" key="4">
    <source>
        <dbReference type="ARBA" id="ARBA00022989"/>
    </source>
</evidence>